<evidence type="ECO:0000313" key="1">
    <source>
        <dbReference type="EMBL" id="CAL1697387.1"/>
    </source>
</evidence>
<gene>
    <name evidence="1" type="ORF">GFSPODELE1_LOCUS1628</name>
</gene>
<proteinExistence type="predicted"/>
<keyword evidence="2" id="KW-1185">Reference proteome</keyword>
<organism evidence="1 2">
    <name type="scientific">Somion occarium</name>
    <dbReference type="NCBI Taxonomy" id="3059160"/>
    <lineage>
        <taxon>Eukaryota</taxon>
        <taxon>Fungi</taxon>
        <taxon>Dikarya</taxon>
        <taxon>Basidiomycota</taxon>
        <taxon>Agaricomycotina</taxon>
        <taxon>Agaricomycetes</taxon>
        <taxon>Polyporales</taxon>
        <taxon>Cerrenaceae</taxon>
        <taxon>Somion</taxon>
    </lineage>
</organism>
<sequence length="83" mass="9956">MWLFRILRIRHKSRLRILEPFLASSPVSYYLHQRTPLSKGLISLPVASFKYRSFRYVLHPYTMHECHIHNVYTGFSFTFPLQG</sequence>
<dbReference type="Proteomes" id="UP001497453">
    <property type="component" value="Chromosome 1"/>
</dbReference>
<evidence type="ECO:0000313" key="2">
    <source>
        <dbReference type="Proteomes" id="UP001497453"/>
    </source>
</evidence>
<accession>A0ABP1CRU6</accession>
<reference evidence="2" key="1">
    <citation type="submission" date="2024-04" db="EMBL/GenBank/DDBJ databases">
        <authorList>
            <person name="Shaw F."/>
            <person name="Minotto A."/>
        </authorList>
    </citation>
    <scope>NUCLEOTIDE SEQUENCE [LARGE SCALE GENOMIC DNA]</scope>
</reference>
<name>A0ABP1CRU6_9APHY</name>
<dbReference type="EMBL" id="OZ037944">
    <property type="protein sequence ID" value="CAL1697387.1"/>
    <property type="molecule type" value="Genomic_DNA"/>
</dbReference>
<protein>
    <submittedName>
        <fullName evidence="1">Uncharacterized protein</fullName>
    </submittedName>
</protein>